<protein>
    <recommendedName>
        <fullName evidence="4">Transmembrane protein</fullName>
    </recommendedName>
</protein>
<dbReference type="EMBL" id="NWUJ01000008">
    <property type="protein sequence ID" value="PFH33563.1"/>
    <property type="molecule type" value="Genomic_DNA"/>
</dbReference>
<dbReference type="OrthoDB" id="329083at2759"/>
<feature type="signal peptide" evidence="1">
    <location>
        <begin position="1"/>
        <end position="22"/>
    </location>
</feature>
<dbReference type="Proteomes" id="UP000224006">
    <property type="component" value="Chromosome VII"/>
</dbReference>
<keyword evidence="3" id="KW-1185">Reference proteome</keyword>
<organism evidence="2 3">
    <name type="scientific">Besnoitia besnoiti</name>
    <name type="common">Apicomplexan protozoan</name>
    <dbReference type="NCBI Taxonomy" id="94643"/>
    <lineage>
        <taxon>Eukaryota</taxon>
        <taxon>Sar</taxon>
        <taxon>Alveolata</taxon>
        <taxon>Apicomplexa</taxon>
        <taxon>Conoidasida</taxon>
        <taxon>Coccidia</taxon>
        <taxon>Eucoccidiorida</taxon>
        <taxon>Eimeriorina</taxon>
        <taxon>Sarcocystidae</taxon>
        <taxon>Besnoitia</taxon>
    </lineage>
</organism>
<gene>
    <name evidence="2" type="ORF">BESB_077800</name>
</gene>
<dbReference type="VEuPathDB" id="ToxoDB:BESB_077800"/>
<evidence type="ECO:0008006" key="4">
    <source>
        <dbReference type="Google" id="ProtNLM"/>
    </source>
</evidence>
<evidence type="ECO:0000313" key="2">
    <source>
        <dbReference type="EMBL" id="PFH33563.1"/>
    </source>
</evidence>
<proteinExistence type="predicted"/>
<evidence type="ECO:0000313" key="3">
    <source>
        <dbReference type="Proteomes" id="UP000224006"/>
    </source>
</evidence>
<name>A0A2A9MD11_BESBE</name>
<accession>A0A2A9MD11</accession>
<feature type="chain" id="PRO_5012292678" description="Transmembrane protein" evidence="1">
    <location>
        <begin position="23"/>
        <end position="324"/>
    </location>
</feature>
<sequence>MMTPPFRLARAALGALVSVAVALHSAAGEEAPFGRFKLKAHRFLQTINYYDDSVDSGHYWTKDFQYVPARPAEHFGPDSPIHVSERNAVQEQFGGLHEHENELFRAEKEGPKELPDGIRVASGLAVDEKGNQYRAYGMAPGERPTPGTVPLCRAYSNPALSLQDWGSPPDWVTSPEFGVVRLTTKAAAPVSIPTTLLLKDHACNALVVSANIRCEEKSAAGLTFRAESDANMYSVVIDTPAKARSLPSVEDGKPSTISETFVSYLYPLMRHELKIVDHGKEGTIEVYLDQHLVLTHSAPYTSVGNVGVMVSEGHASFDYFKLMP</sequence>
<comment type="caution">
    <text evidence="2">The sequence shown here is derived from an EMBL/GenBank/DDBJ whole genome shotgun (WGS) entry which is preliminary data.</text>
</comment>
<dbReference type="KEGG" id="bbes:BESB_077800"/>
<dbReference type="Gene3D" id="2.60.120.560">
    <property type="entry name" value="Exo-inulinase, domain 1"/>
    <property type="match status" value="1"/>
</dbReference>
<dbReference type="RefSeq" id="XP_029217572.1">
    <property type="nucleotide sequence ID" value="XM_029366141.1"/>
</dbReference>
<evidence type="ECO:0000256" key="1">
    <source>
        <dbReference type="SAM" id="SignalP"/>
    </source>
</evidence>
<dbReference type="AlphaFoldDB" id="A0A2A9MD11"/>
<dbReference type="GeneID" id="40312706"/>
<reference evidence="2 3" key="1">
    <citation type="submission" date="2017-09" db="EMBL/GenBank/DDBJ databases">
        <title>Genome sequencing of Besnoitia besnoiti strain Bb-Ger1.</title>
        <authorList>
            <person name="Schares G."/>
            <person name="Venepally P."/>
            <person name="Lorenzi H.A."/>
        </authorList>
    </citation>
    <scope>NUCLEOTIDE SEQUENCE [LARGE SCALE GENOMIC DNA]</scope>
    <source>
        <strain evidence="2 3">Bb-Ger1</strain>
    </source>
</reference>
<keyword evidence="1" id="KW-0732">Signal</keyword>